<reference evidence="8 9" key="1">
    <citation type="submission" date="2016-03" db="EMBL/GenBank/DDBJ databases">
        <title>The draft genome sequence of Fonsecaea nubica causative agent of cutaneous subcutaneous infection in human host.</title>
        <authorList>
            <person name="Costa F."/>
            <person name="Sybren D.H."/>
            <person name="Raittz R.T."/>
            <person name="Weiss V.A."/>
            <person name="Leao A.C."/>
            <person name="Gomes R."/>
            <person name="De Souza E.M."/>
            <person name="Pedrosa F.O."/>
            <person name="Steffens M.B."/>
            <person name="Bombassaro A."/>
            <person name="Tadra-Sfeir M.Z."/>
            <person name="Moreno L.F."/>
            <person name="Najafzadeh M.J."/>
            <person name="Felipe M.S."/>
            <person name="Teixeira M."/>
            <person name="Sun J."/>
            <person name="Xi L."/>
            <person name="Castro M.A."/>
            <person name="Vicente V.A."/>
        </authorList>
    </citation>
    <scope>NUCLEOTIDE SEQUENCE [LARGE SCALE GENOMIC DNA]</scope>
    <source>
        <strain evidence="8 9">CBS 269.64</strain>
    </source>
</reference>
<dbReference type="Gene3D" id="3.40.50.720">
    <property type="entry name" value="NAD(P)-binding Rossmann-like Domain"/>
    <property type="match status" value="1"/>
</dbReference>
<protein>
    <recommendedName>
        <fullName evidence="10">Enoyl reductase (ER) domain-containing protein</fullName>
    </recommendedName>
</protein>
<dbReference type="SUPFAM" id="SSF50129">
    <property type="entry name" value="GroES-like"/>
    <property type="match status" value="1"/>
</dbReference>
<evidence type="ECO:0000259" key="7">
    <source>
        <dbReference type="Pfam" id="PF08240"/>
    </source>
</evidence>
<dbReference type="PANTHER" id="PTHR42940">
    <property type="entry name" value="ALCOHOL DEHYDROGENASE 1-RELATED"/>
    <property type="match status" value="1"/>
</dbReference>
<comment type="similarity">
    <text evidence="2">Belongs to the zinc-containing alcohol dehydrogenase family.</text>
</comment>
<dbReference type="InterPro" id="IPR036291">
    <property type="entry name" value="NAD(P)-bd_dom_sf"/>
</dbReference>
<name>A0A178CCZ5_9EURO</name>
<keyword evidence="5" id="KW-0560">Oxidoreductase</keyword>
<evidence type="ECO:0000256" key="1">
    <source>
        <dbReference type="ARBA" id="ARBA00001947"/>
    </source>
</evidence>
<evidence type="ECO:0000256" key="4">
    <source>
        <dbReference type="ARBA" id="ARBA00022833"/>
    </source>
</evidence>
<keyword evidence="9" id="KW-1185">Reference proteome</keyword>
<dbReference type="GO" id="GO:0004022">
    <property type="term" value="F:alcohol dehydrogenase (NAD+) activity"/>
    <property type="evidence" value="ECO:0007669"/>
    <property type="project" value="TreeGrafter"/>
</dbReference>
<comment type="cofactor">
    <cofactor evidence="1">
        <name>Zn(2+)</name>
        <dbReference type="ChEBI" id="CHEBI:29105"/>
    </cofactor>
</comment>
<proteinExistence type="inferred from homology"/>
<dbReference type="Pfam" id="PF00107">
    <property type="entry name" value="ADH_zinc_N"/>
    <property type="match status" value="1"/>
</dbReference>
<feature type="domain" description="Alcohol dehydrogenase-like N-terminal" evidence="7">
    <location>
        <begin position="37"/>
        <end position="149"/>
    </location>
</feature>
<dbReference type="Pfam" id="PF08240">
    <property type="entry name" value="ADH_N"/>
    <property type="match status" value="1"/>
</dbReference>
<accession>A0A178CCZ5</accession>
<dbReference type="GO" id="GO:0005737">
    <property type="term" value="C:cytoplasm"/>
    <property type="evidence" value="ECO:0007669"/>
    <property type="project" value="TreeGrafter"/>
</dbReference>
<dbReference type="Gene3D" id="3.90.180.10">
    <property type="entry name" value="Medium-chain alcohol dehydrogenases, catalytic domain"/>
    <property type="match status" value="1"/>
</dbReference>
<evidence type="ECO:0000256" key="5">
    <source>
        <dbReference type="ARBA" id="ARBA00023002"/>
    </source>
</evidence>
<dbReference type="RefSeq" id="XP_022496097.1">
    <property type="nucleotide sequence ID" value="XM_022647952.1"/>
</dbReference>
<dbReference type="OrthoDB" id="1560166at2759"/>
<dbReference type="EMBL" id="LVCJ01000092">
    <property type="protein sequence ID" value="OAL27830.1"/>
    <property type="molecule type" value="Genomic_DNA"/>
</dbReference>
<keyword evidence="4" id="KW-0862">Zinc</keyword>
<dbReference type="PANTHER" id="PTHR42940:SF8">
    <property type="entry name" value="VACUOLAR PROTEIN SORTING-ASSOCIATED PROTEIN 11"/>
    <property type="match status" value="1"/>
</dbReference>
<evidence type="ECO:0000313" key="9">
    <source>
        <dbReference type="Proteomes" id="UP000185904"/>
    </source>
</evidence>
<comment type="caution">
    <text evidence="8">The sequence shown here is derived from an EMBL/GenBank/DDBJ whole genome shotgun (WGS) entry which is preliminary data.</text>
</comment>
<feature type="domain" description="Alcohol dehydrogenase-like C-terminal" evidence="6">
    <location>
        <begin position="188"/>
        <end position="314"/>
    </location>
</feature>
<gene>
    <name evidence="8" type="ORF">AYO20_09683</name>
</gene>
<evidence type="ECO:0000256" key="2">
    <source>
        <dbReference type="ARBA" id="ARBA00008072"/>
    </source>
</evidence>
<dbReference type="InterPro" id="IPR013149">
    <property type="entry name" value="ADH-like_C"/>
</dbReference>
<dbReference type="AlphaFoldDB" id="A0A178CCZ5"/>
<sequence>MSSLKTDDGLPTQMKAVVFQKPGEPLKLVEKAVPKPGPGELLVKILSTSICASDLVPWKGYLGDKTGVVPGHEAVGVVVSKHESTATNLRNGDRVGFTNAANFCANCERCLAGSGQFCESGKRDLGFDVDGFWAEYAVVSALVAIKIPDTLDAPKLAPLFCAGITAFAALKRLDAPARGLIGVIGLGGVGTLAVRFARALGFQVVGLDVSQDARDRALRAGAQHVLDSSDLDTVKSKVSELTQGGLLAGCLICTPTSAGYLIGAEICGFQRTLVAVGVPHEAIPLSIMPFIKKGLVMKGTQTGNPIDLKDMMATVSIHDIVPESTECDFSQLPDIFSKFAAGEIFGKFSFNLS</sequence>
<dbReference type="GO" id="GO:0046872">
    <property type="term" value="F:metal ion binding"/>
    <property type="evidence" value="ECO:0007669"/>
    <property type="project" value="UniProtKB-KW"/>
</dbReference>
<keyword evidence="3" id="KW-0479">Metal-binding</keyword>
<dbReference type="GeneID" id="34593080"/>
<evidence type="ECO:0000259" key="6">
    <source>
        <dbReference type="Pfam" id="PF00107"/>
    </source>
</evidence>
<dbReference type="SUPFAM" id="SSF51735">
    <property type="entry name" value="NAD(P)-binding Rossmann-fold domains"/>
    <property type="match status" value="1"/>
</dbReference>
<dbReference type="InterPro" id="IPR011032">
    <property type="entry name" value="GroES-like_sf"/>
</dbReference>
<dbReference type="Proteomes" id="UP000185904">
    <property type="component" value="Unassembled WGS sequence"/>
</dbReference>
<evidence type="ECO:0000256" key="3">
    <source>
        <dbReference type="ARBA" id="ARBA00022723"/>
    </source>
</evidence>
<organism evidence="8 9">
    <name type="scientific">Fonsecaea nubica</name>
    <dbReference type="NCBI Taxonomy" id="856822"/>
    <lineage>
        <taxon>Eukaryota</taxon>
        <taxon>Fungi</taxon>
        <taxon>Dikarya</taxon>
        <taxon>Ascomycota</taxon>
        <taxon>Pezizomycotina</taxon>
        <taxon>Eurotiomycetes</taxon>
        <taxon>Chaetothyriomycetidae</taxon>
        <taxon>Chaetothyriales</taxon>
        <taxon>Herpotrichiellaceae</taxon>
        <taxon>Fonsecaea</taxon>
    </lineage>
</organism>
<evidence type="ECO:0000313" key="8">
    <source>
        <dbReference type="EMBL" id="OAL27830.1"/>
    </source>
</evidence>
<dbReference type="InterPro" id="IPR013154">
    <property type="entry name" value="ADH-like_N"/>
</dbReference>
<evidence type="ECO:0008006" key="10">
    <source>
        <dbReference type="Google" id="ProtNLM"/>
    </source>
</evidence>